<name>A0AAW9JUS0_CARML</name>
<dbReference type="Proteomes" id="UP001290462">
    <property type="component" value="Unassembled WGS sequence"/>
</dbReference>
<evidence type="ECO:0000256" key="1">
    <source>
        <dbReference type="SAM" id="Coils"/>
    </source>
</evidence>
<evidence type="ECO:0008006" key="4">
    <source>
        <dbReference type="Google" id="ProtNLM"/>
    </source>
</evidence>
<dbReference type="AlphaFoldDB" id="A0AAW9JUS0"/>
<evidence type="ECO:0000313" key="2">
    <source>
        <dbReference type="EMBL" id="MDZ5760595.1"/>
    </source>
</evidence>
<organism evidence="2 3">
    <name type="scientific">Carnobacterium maltaromaticum</name>
    <name type="common">Carnobacterium piscicola</name>
    <dbReference type="NCBI Taxonomy" id="2751"/>
    <lineage>
        <taxon>Bacteria</taxon>
        <taxon>Bacillati</taxon>
        <taxon>Bacillota</taxon>
        <taxon>Bacilli</taxon>
        <taxon>Lactobacillales</taxon>
        <taxon>Carnobacteriaceae</taxon>
        <taxon>Carnobacterium</taxon>
    </lineage>
</organism>
<reference evidence="2" key="1">
    <citation type="submission" date="2023-08" db="EMBL/GenBank/DDBJ databases">
        <title>Genomic characterization of piscicolin 126 produced by Carnobacterium maltaromaticum CM22 strain isolated from salmon (Salmo salar).</title>
        <authorList>
            <person name="Gonzalez-Gragera E."/>
            <person name="Garcia-Lopez J.D."/>
            <person name="Teso-Perez C."/>
            <person name="Gimenez-Hernandez I."/>
            <person name="Peralta-Sanchez J.M."/>
            <person name="Valdivia E."/>
            <person name="Montalban-Lopez M."/>
            <person name="Martin-Platero A.M."/>
            <person name="Banos A."/>
            <person name="Martinez-Bueno M."/>
        </authorList>
    </citation>
    <scope>NUCLEOTIDE SEQUENCE</scope>
    <source>
        <strain evidence="2">CM22</strain>
    </source>
</reference>
<comment type="caution">
    <text evidence="2">The sequence shown here is derived from an EMBL/GenBank/DDBJ whole genome shotgun (WGS) entry which is preliminary data.</text>
</comment>
<sequence length="205" mass="22850">MNKKIVSLIGIVFLVGACAGLLMGKTILDSKPESNVTEKANVSKLKKENEALQKEVRKADESVKELPKQSYSNEEMKGLDARATDFIKAYFNTKSNETDKAMEAAGKFMTEKGKQTILPFAKSSSEEMVVTVSPYLSNNFVRFDSVVGTAEVMSFSIIKSQVNQDQPLSAKYLLRLSLEKNETEWLVDDLTIVTINQDLPSTYYP</sequence>
<dbReference type="EMBL" id="JAVBVO010000024">
    <property type="protein sequence ID" value="MDZ5760595.1"/>
    <property type="molecule type" value="Genomic_DNA"/>
</dbReference>
<dbReference type="PROSITE" id="PS51257">
    <property type="entry name" value="PROKAR_LIPOPROTEIN"/>
    <property type="match status" value="1"/>
</dbReference>
<proteinExistence type="predicted"/>
<feature type="coiled-coil region" evidence="1">
    <location>
        <begin position="35"/>
        <end position="69"/>
    </location>
</feature>
<keyword evidence="1" id="KW-0175">Coiled coil</keyword>
<evidence type="ECO:0000313" key="3">
    <source>
        <dbReference type="Proteomes" id="UP001290462"/>
    </source>
</evidence>
<gene>
    <name evidence="2" type="ORF">RAK27_18300</name>
</gene>
<protein>
    <recommendedName>
        <fullName evidence="4">Lipoprotein</fullName>
    </recommendedName>
</protein>
<accession>A0AAW9JUS0</accession>
<dbReference type="RefSeq" id="WP_322809765.1">
    <property type="nucleotide sequence ID" value="NZ_JAVBVO010000024.1"/>
</dbReference>